<keyword evidence="5" id="KW-0472">Membrane</keyword>
<feature type="signal peptide" evidence="14">
    <location>
        <begin position="1"/>
        <end position="17"/>
    </location>
</feature>
<evidence type="ECO:0000256" key="1">
    <source>
        <dbReference type="ARBA" id="ARBA00001003"/>
    </source>
</evidence>
<evidence type="ECO:0000256" key="9">
    <source>
        <dbReference type="ARBA" id="ARBA00022801"/>
    </source>
</evidence>
<evidence type="ECO:0000256" key="10">
    <source>
        <dbReference type="ARBA" id="ARBA00023026"/>
    </source>
</evidence>
<keyword evidence="9 14" id="KW-0378">Hydrolase</keyword>
<dbReference type="eggNOG" id="KOG1282">
    <property type="taxonomic scope" value="Eukaryota"/>
</dbReference>
<keyword evidence="8 14" id="KW-0732">Signal</keyword>
<evidence type="ECO:0000256" key="3">
    <source>
        <dbReference type="ARBA" id="ARBA00009431"/>
    </source>
</evidence>
<gene>
    <name evidence="15" type="ORF">A1O5_02215</name>
</gene>
<dbReference type="Proteomes" id="UP000019471">
    <property type="component" value="Unassembled WGS sequence"/>
</dbReference>
<dbReference type="PRINTS" id="PR00724">
    <property type="entry name" value="CRBOXYPTASEC"/>
</dbReference>
<feature type="chain" id="PRO_5006531740" description="Carboxypeptidase" evidence="14">
    <location>
        <begin position="18"/>
        <end position="527"/>
    </location>
</feature>
<comment type="catalytic activity">
    <reaction evidence="1">
        <text>Preferential release of a C-terminal arginine or lysine residue.</text>
        <dbReference type="EC" id="3.4.16.6"/>
    </reaction>
</comment>
<accession>W9XAJ3</accession>
<dbReference type="RefSeq" id="XP_007741021.1">
    <property type="nucleotide sequence ID" value="XM_007742831.1"/>
</dbReference>
<dbReference type="SUPFAM" id="SSF53474">
    <property type="entry name" value="alpha/beta-Hydrolases"/>
    <property type="match status" value="1"/>
</dbReference>
<dbReference type="AlphaFoldDB" id="W9XAJ3"/>
<protein>
    <recommendedName>
        <fullName evidence="14">Carboxypeptidase</fullName>
        <ecNumber evidence="14">3.4.16.-</ecNumber>
    </recommendedName>
</protein>
<comment type="function">
    <text evidence="13">Extracellular serine carboxypeptidase that contributes to pathogenicity.</text>
</comment>
<comment type="subcellular location">
    <subcellularLocation>
        <location evidence="2">Cell membrane</location>
        <topology evidence="2">Lipid-anchor</topology>
        <topology evidence="2">GPI-anchor</topology>
    </subcellularLocation>
</comment>
<evidence type="ECO:0000256" key="6">
    <source>
        <dbReference type="ARBA" id="ARBA00022645"/>
    </source>
</evidence>
<dbReference type="PROSITE" id="PS00131">
    <property type="entry name" value="CARBOXYPEPT_SER_SER"/>
    <property type="match status" value="1"/>
</dbReference>
<evidence type="ECO:0000256" key="14">
    <source>
        <dbReference type="RuleBase" id="RU361156"/>
    </source>
</evidence>
<dbReference type="GO" id="GO:0000324">
    <property type="term" value="C:fungal-type vacuole"/>
    <property type="evidence" value="ECO:0007669"/>
    <property type="project" value="TreeGrafter"/>
</dbReference>
<evidence type="ECO:0000256" key="7">
    <source>
        <dbReference type="ARBA" id="ARBA00022670"/>
    </source>
</evidence>
<evidence type="ECO:0000256" key="2">
    <source>
        <dbReference type="ARBA" id="ARBA00004609"/>
    </source>
</evidence>
<evidence type="ECO:0000313" key="16">
    <source>
        <dbReference type="Proteomes" id="UP000019471"/>
    </source>
</evidence>
<dbReference type="PANTHER" id="PTHR11802:SF189">
    <property type="entry name" value="CARBOXYPEPTIDASE"/>
    <property type="match status" value="1"/>
</dbReference>
<keyword evidence="10" id="KW-0843">Virulence</keyword>
<evidence type="ECO:0000256" key="11">
    <source>
        <dbReference type="ARBA" id="ARBA00023180"/>
    </source>
</evidence>
<keyword evidence="4" id="KW-1003">Cell membrane</keyword>
<keyword evidence="16" id="KW-1185">Reference proteome</keyword>
<dbReference type="GO" id="GO:0004185">
    <property type="term" value="F:serine-type carboxypeptidase activity"/>
    <property type="evidence" value="ECO:0007669"/>
    <property type="project" value="UniProtKB-UniRule"/>
</dbReference>
<reference evidence="15 16" key="1">
    <citation type="submission" date="2013-03" db="EMBL/GenBank/DDBJ databases">
        <title>The Genome Sequence of Cladophialophora psammophila CBS 110553.</title>
        <authorList>
            <consortium name="The Broad Institute Genomics Platform"/>
            <person name="Cuomo C."/>
            <person name="de Hoog S."/>
            <person name="Gorbushina A."/>
            <person name="Walker B."/>
            <person name="Young S.K."/>
            <person name="Zeng Q."/>
            <person name="Gargeya S."/>
            <person name="Fitzgerald M."/>
            <person name="Haas B."/>
            <person name="Abouelleil A."/>
            <person name="Allen A.W."/>
            <person name="Alvarado L."/>
            <person name="Arachchi H.M."/>
            <person name="Berlin A.M."/>
            <person name="Chapman S.B."/>
            <person name="Gainer-Dewar J."/>
            <person name="Goldberg J."/>
            <person name="Griggs A."/>
            <person name="Gujja S."/>
            <person name="Hansen M."/>
            <person name="Howarth C."/>
            <person name="Imamovic A."/>
            <person name="Ireland A."/>
            <person name="Larimer J."/>
            <person name="McCowan C."/>
            <person name="Murphy C."/>
            <person name="Pearson M."/>
            <person name="Poon T.W."/>
            <person name="Priest M."/>
            <person name="Roberts A."/>
            <person name="Saif S."/>
            <person name="Shea T."/>
            <person name="Sisk P."/>
            <person name="Sykes S."/>
            <person name="Wortman J."/>
            <person name="Nusbaum C."/>
            <person name="Birren B."/>
        </authorList>
    </citation>
    <scope>NUCLEOTIDE SEQUENCE [LARGE SCALE GENOMIC DNA]</scope>
    <source>
        <strain evidence="15 16">CBS 110553</strain>
    </source>
</reference>
<dbReference type="Pfam" id="PF00450">
    <property type="entry name" value="Peptidase_S10"/>
    <property type="match status" value="2"/>
</dbReference>
<keyword evidence="6 14" id="KW-0121">Carboxypeptidase</keyword>
<dbReference type="InterPro" id="IPR018202">
    <property type="entry name" value="Ser_caboxypep_ser_AS"/>
</dbReference>
<keyword evidence="11" id="KW-0325">Glycoprotein</keyword>
<comment type="caution">
    <text evidence="15">The sequence shown here is derived from an EMBL/GenBank/DDBJ whole genome shotgun (WGS) entry which is preliminary data.</text>
</comment>
<dbReference type="HOGENOM" id="CLU_008523_10_3_1"/>
<comment type="similarity">
    <text evidence="3 14">Belongs to the peptidase S10 family.</text>
</comment>
<evidence type="ECO:0000256" key="8">
    <source>
        <dbReference type="ARBA" id="ARBA00022729"/>
    </source>
</evidence>
<dbReference type="GO" id="GO:0098552">
    <property type="term" value="C:side of membrane"/>
    <property type="evidence" value="ECO:0007669"/>
    <property type="project" value="UniProtKB-KW"/>
</dbReference>
<dbReference type="InterPro" id="IPR029058">
    <property type="entry name" value="AB_hydrolase_fold"/>
</dbReference>
<dbReference type="GO" id="GO:0005886">
    <property type="term" value="C:plasma membrane"/>
    <property type="evidence" value="ECO:0007669"/>
    <property type="project" value="UniProtKB-SubCell"/>
</dbReference>
<dbReference type="EC" id="3.4.16.-" evidence="14"/>
<keyword evidence="5" id="KW-0336">GPI-anchor</keyword>
<dbReference type="STRING" id="1182543.W9XAJ3"/>
<evidence type="ECO:0000256" key="4">
    <source>
        <dbReference type="ARBA" id="ARBA00022475"/>
    </source>
</evidence>
<dbReference type="Gene3D" id="3.40.50.1820">
    <property type="entry name" value="alpha/beta hydrolase"/>
    <property type="match status" value="1"/>
</dbReference>
<proteinExistence type="inferred from homology"/>
<organism evidence="15 16">
    <name type="scientific">Cladophialophora psammophila CBS 110553</name>
    <dbReference type="NCBI Taxonomy" id="1182543"/>
    <lineage>
        <taxon>Eukaryota</taxon>
        <taxon>Fungi</taxon>
        <taxon>Dikarya</taxon>
        <taxon>Ascomycota</taxon>
        <taxon>Pezizomycotina</taxon>
        <taxon>Eurotiomycetes</taxon>
        <taxon>Chaetothyriomycetidae</taxon>
        <taxon>Chaetothyriales</taxon>
        <taxon>Herpotrichiellaceae</taxon>
        <taxon>Cladophialophora</taxon>
    </lineage>
</organism>
<evidence type="ECO:0000256" key="12">
    <source>
        <dbReference type="ARBA" id="ARBA00023288"/>
    </source>
</evidence>
<keyword evidence="12" id="KW-0449">Lipoprotein</keyword>
<sequence length="527" mass="59355">MLAVPTLLLLGASLSWCQFPPRPENTTILQSRFDEGVYLSYKEPHICETTPGAKSYSGYVHLPAGALGDLGEKQDYPINTFFWFFEARKNPQNAPLAIWLSGGPVSSSMYGLFVENGPCHVNPDSNSTTLNPWSWNNEVNMLYIDQPLQIGFSYDILQNITLDLPSGNVSLLSDQGSIPEQNMTTMIGTFSSKNSNNTAFGSPSGARALWHFAQTWFQEFPRYRPKDNRVSVATESYGGRYGPLYAAFFEEQNQKIRNGTWTAGDTSYIINLDTLLIINGCIERQVMWPSYPHIAFNNTYGIKTVNESIYNRMNAAYYGEDGCRNRIKRCYNLSREYDPTQRALNSSVNAICAESEEYCTNNLRDAWVEISGRSWWDFATFDPDPFPPNFYIGYLNQPHIQSALGVPLNFTPSNAVVGDAPGLPAYQPETAYRIFRRAVFDRDISTGKINTAKNATYSMPPDGPSDTWHIKNQDPPDPKWVCYTLDMEETCTKEQIEKLVSGVEDFDVQDWVLVDKNNSSLFPGIAT</sequence>
<dbReference type="InterPro" id="IPR001563">
    <property type="entry name" value="Peptidase_S10"/>
</dbReference>
<evidence type="ECO:0000256" key="13">
    <source>
        <dbReference type="ARBA" id="ARBA00037356"/>
    </source>
</evidence>
<dbReference type="PANTHER" id="PTHR11802">
    <property type="entry name" value="SERINE PROTEASE FAMILY S10 SERINE CARBOXYPEPTIDASE"/>
    <property type="match status" value="1"/>
</dbReference>
<evidence type="ECO:0000256" key="5">
    <source>
        <dbReference type="ARBA" id="ARBA00022622"/>
    </source>
</evidence>
<dbReference type="EMBL" id="AMGX01000003">
    <property type="protein sequence ID" value="EXJ73921.1"/>
    <property type="molecule type" value="Genomic_DNA"/>
</dbReference>
<dbReference type="GO" id="GO:0006508">
    <property type="term" value="P:proteolysis"/>
    <property type="evidence" value="ECO:0007669"/>
    <property type="project" value="UniProtKB-KW"/>
</dbReference>
<evidence type="ECO:0000313" key="15">
    <source>
        <dbReference type="EMBL" id="EXJ73921.1"/>
    </source>
</evidence>
<keyword evidence="7 14" id="KW-0645">Protease</keyword>
<dbReference type="OrthoDB" id="443318at2759"/>
<name>W9XAJ3_9EURO</name>
<dbReference type="GeneID" id="19186948"/>